<reference evidence="10 11" key="1">
    <citation type="submission" date="2024-03" db="EMBL/GenBank/DDBJ databases">
        <authorList>
            <person name="Martinez-Hernandez J."/>
        </authorList>
    </citation>
    <scope>NUCLEOTIDE SEQUENCE [LARGE SCALE GENOMIC DNA]</scope>
</reference>
<proteinExistence type="inferred from homology"/>
<dbReference type="GO" id="GO:0009506">
    <property type="term" value="C:plasmodesma"/>
    <property type="evidence" value="ECO:0007669"/>
    <property type="project" value="UniProtKB-SubCell"/>
</dbReference>
<evidence type="ECO:0000256" key="1">
    <source>
        <dbReference type="ARBA" id="ARBA00004251"/>
    </source>
</evidence>
<dbReference type="CDD" id="cd23509">
    <property type="entry name" value="Gnk2-like"/>
    <property type="match status" value="1"/>
</dbReference>
<comment type="similarity">
    <text evidence="8">Belongs to the cysteine-rich repeat secretory protein family. Plasmodesmata-located proteins (PDLD) subfamily.</text>
</comment>
<sequence length="163" mass="17467">MLRRPRMPDSATCIASVVTRAGDLCLQACGGVVQLEGCYRKYDNTSFIGTNDKTLVLKKCGSSTWYNNGQRDAVLAGSGRAFWVGGSGQAKGTTRCSGDLSFAECQDCVGEAIRRLRSDCGDADYGDMFLGKCYAGYSAGGAHAYSKAHEYSRKIGKFLDSHA</sequence>
<dbReference type="InterPro" id="IPR051378">
    <property type="entry name" value="Cell2Cell_Antifungal"/>
</dbReference>
<evidence type="ECO:0000256" key="8">
    <source>
        <dbReference type="ARBA" id="ARBA00038393"/>
    </source>
</evidence>
<evidence type="ECO:0000256" key="5">
    <source>
        <dbReference type="ARBA" id="ARBA00022949"/>
    </source>
</evidence>
<dbReference type="PANTHER" id="PTHR32080:SF3">
    <property type="entry name" value="PLASMODESMATA-LOCATED PROTEIN 7"/>
    <property type="match status" value="1"/>
</dbReference>
<evidence type="ECO:0000313" key="11">
    <source>
        <dbReference type="Proteomes" id="UP001497480"/>
    </source>
</evidence>
<dbReference type="Gene3D" id="3.30.430.20">
    <property type="entry name" value="Gnk2 domain, C-X8-C-X2-C motif"/>
    <property type="match status" value="1"/>
</dbReference>
<dbReference type="InterPro" id="IPR002902">
    <property type="entry name" value="GNK2"/>
</dbReference>
<keyword evidence="6" id="KW-1015">Disulfide bond</keyword>
<dbReference type="PROSITE" id="PS51473">
    <property type="entry name" value="GNK2"/>
    <property type="match status" value="1"/>
</dbReference>
<feature type="domain" description="Gnk2-homologous" evidence="9">
    <location>
        <begin position="35"/>
        <end position="142"/>
    </location>
</feature>
<evidence type="ECO:0000256" key="2">
    <source>
        <dbReference type="ARBA" id="ARBA00022581"/>
    </source>
</evidence>
<keyword evidence="3" id="KW-0732">Signal</keyword>
<dbReference type="Proteomes" id="UP001497480">
    <property type="component" value="Unassembled WGS sequence"/>
</dbReference>
<evidence type="ECO:0000313" key="10">
    <source>
        <dbReference type="EMBL" id="CAL0334825.1"/>
    </source>
</evidence>
<dbReference type="EMBL" id="CAXHTB010000026">
    <property type="protein sequence ID" value="CAL0334825.1"/>
    <property type="molecule type" value="Genomic_DNA"/>
</dbReference>
<dbReference type="Pfam" id="PF01657">
    <property type="entry name" value="Stress-antifung"/>
    <property type="match status" value="1"/>
</dbReference>
<keyword evidence="2" id="KW-0945">Host-virus interaction</keyword>
<keyword evidence="5" id="KW-0965">Cell junction</keyword>
<keyword evidence="4" id="KW-0677">Repeat</keyword>
<accession>A0AAV1YPG2</accession>
<dbReference type="AlphaFoldDB" id="A0AAV1YPG2"/>
<organism evidence="10 11">
    <name type="scientific">Lupinus luteus</name>
    <name type="common">European yellow lupine</name>
    <dbReference type="NCBI Taxonomy" id="3873"/>
    <lineage>
        <taxon>Eukaryota</taxon>
        <taxon>Viridiplantae</taxon>
        <taxon>Streptophyta</taxon>
        <taxon>Embryophyta</taxon>
        <taxon>Tracheophyta</taxon>
        <taxon>Spermatophyta</taxon>
        <taxon>Magnoliopsida</taxon>
        <taxon>eudicotyledons</taxon>
        <taxon>Gunneridae</taxon>
        <taxon>Pentapetalae</taxon>
        <taxon>rosids</taxon>
        <taxon>fabids</taxon>
        <taxon>Fabales</taxon>
        <taxon>Fabaceae</taxon>
        <taxon>Papilionoideae</taxon>
        <taxon>50 kb inversion clade</taxon>
        <taxon>genistoids sensu lato</taxon>
        <taxon>core genistoids</taxon>
        <taxon>Genisteae</taxon>
        <taxon>Lupinus</taxon>
    </lineage>
</organism>
<protein>
    <recommendedName>
        <fullName evidence="9">Gnk2-homologous domain-containing protein</fullName>
    </recommendedName>
</protein>
<gene>
    <name evidence="10" type="ORF">LLUT_LOCUS35885</name>
</gene>
<evidence type="ECO:0000259" key="9">
    <source>
        <dbReference type="PROSITE" id="PS51473"/>
    </source>
</evidence>
<dbReference type="GO" id="GO:0005886">
    <property type="term" value="C:plasma membrane"/>
    <property type="evidence" value="ECO:0007669"/>
    <property type="project" value="UniProtKB-SubCell"/>
</dbReference>
<dbReference type="InterPro" id="IPR038408">
    <property type="entry name" value="GNK2_sf"/>
</dbReference>
<evidence type="ECO:0000256" key="3">
    <source>
        <dbReference type="ARBA" id="ARBA00022729"/>
    </source>
</evidence>
<comment type="caution">
    <text evidence="10">The sequence shown here is derived from an EMBL/GenBank/DDBJ whole genome shotgun (WGS) entry which is preliminary data.</text>
</comment>
<name>A0AAV1YPG2_LUPLU</name>
<evidence type="ECO:0000256" key="4">
    <source>
        <dbReference type="ARBA" id="ARBA00022737"/>
    </source>
</evidence>
<evidence type="ECO:0000256" key="6">
    <source>
        <dbReference type="ARBA" id="ARBA00023157"/>
    </source>
</evidence>
<keyword evidence="11" id="KW-1185">Reference proteome</keyword>
<comment type="subcellular location">
    <subcellularLocation>
        <location evidence="7">Cell junction</location>
        <location evidence="7">Plasmodesma</location>
    </subcellularLocation>
    <subcellularLocation>
        <location evidence="1">Cell membrane</location>
        <topology evidence="1">Single-pass type I membrane protein</topology>
    </subcellularLocation>
</comment>
<evidence type="ECO:0000256" key="7">
    <source>
        <dbReference type="ARBA" id="ARBA00024184"/>
    </source>
</evidence>
<dbReference type="PANTHER" id="PTHR32080">
    <property type="entry name" value="ANTIFUNGAL PROTEIN GINKBILOBIN-2-LIKE"/>
    <property type="match status" value="1"/>
</dbReference>